<dbReference type="Proteomes" id="UP000485562">
    <property type="component" value="Unassembled WGS sequence"/>
</dbReference>
<sequence length="626" mass="72782">MWEKPKTIKMYLHPPEARELITIWPDFKIVSSEVDPIQGTGFFNATGMRFLFGKSAVSPDWKKSEFIVRSDGIPVHCLKTTFDEIEYFIECFTTWEENPEVFVRLTITNFSGVKKRSTIGLMARTGEDRHLYGITGDFYANYHPLLEHWDMVKNDFSFQNNCLVDERKKILFSFDGSTKANWVSINPENNFAKNYLEISRDIEPFNIVSYYFVMSDTSKNSVPSASRHSFERKNTVSRWQEELDKIVFLPDIKNNDWAKPILASLICQCFQMFVKDEGDIARPRQGGRWAGVWPTEAIEFLIAFDMLGLYNWSEKGYRFFLKHQEKQGSEKGRFNSYLSAQWENITGAVLFGLSEHIIATGNKDCFNFWRQSILDGYNWIKNRRMKSENGLFPAGRPHDWGLTVQAWGITDAVNLMGLSKMADMFLYFKDDFAQDIKMQVDDYKECFTKILDDIIKQQEGREEIFIPNYLGIPESYPPPGPYFADGPSMLIRAGIIGPESDVFEKVERYFKNRGWMKNGLTGLMTDGLLGSYASDPWAGHTWYVSFSDFCWFLGWIGRGERDKALETMWAQIRYGMSNEYYMLERFADNDPCFCPWQPNASANGRLIQMFFEFFGKVKLRKGQYLV</sequence>
<proteinExistence type="predicted"/>
<dbReference type="AlphaFoldDB" id="A0A1V6C8B9"/>
<gene>
    <name evidence="1" type="ORF">BWX89_01098</name>
</gene>
<name>A0A1V6C8B9_UNCT6</name>
<reference evidence="1" key="1">
    <citation type="submission" date="2017-02" db="EMBL/GenBank/DDBJ databases">
        <title>Delving into the versatile metabolic prowess of the omnipresent phylum Bacteroidetes.</title>
        <authorList>
            <person name="Nobu M.K."/>
            <person name="Mei R."/>
            <person name="Narihiro T."/>
            <person name="Kuroda K."/>
            <person name="Liu W.-T."/>
        </authorList>
    </citation>
    <scope>NUCLEOTIDE SEQUENCE</scope>
    <source>
        <strain evidence="1">ADurb.Bin131</strain>
    </source>
</reference>
<evidence type="ECO:0000313" key="1">
    <source>
        <dbReference type="EMBL" id="OQB73148.1"/>
    </source>
</evidence>
<dbReference type="EMBL" id="MWDQ01000094">
    <property type="protein sequence ID" value="OQB73148.1"/>
    <property type="molecule type" value="Genomic_DNA"/>
</dbReference>
<organism evidence="1">
    <name type="scientific">candidate division TA06 bacterium ADurb.Bin131</name>
    <dbReference type="NCBI Taxonomy" id="1852827"/>
    <lineage>
        <taxon>Bacteria</taxon>
        <taxon>Bacteria division TA06</taxon>
    </lineage>
</organism>
<dbReference type="SUPFAM" id="SSF48208">
    <property type="entry name" value="Six-hairpin glycosidases"/>
    <property type="match status" value="1"/>
</dbReference>
<protein>
    <submittedName>
        <fullName evidence="1">Uncharacterized protein</fullName>
    </submittedName>
</protein>
<dbReference type="GO" id="GO:0005975">
    <property type="term" value="P:carbohydrate metabolic process"/>
    <property type="evidence" value="ECO:0007669"/>
    <property type="project" value="InterPro"/>
</dbReference>
<accession>A0A1V6C8B9</accession>
<comment type="caution">
    <text evidence="1">The sequence shown here is derived from an EMBL/GenBank/DDBJ whole genome shotgun (WGS) entry which is preliminary data.</text>
</comment>
<dbReference type="InterPro" id="IPR008928">
    <property type="entry name" value="6-hairpin_glycosidase_sf"/>
</dbReference>